<comment type="similarity">
    <text evidence="2 10">Belongs to the FliR/MopE/SpaR family.</text>
</comment>
<dbReference type="KEGG" id="bvr:BVIR_1010"/>
<proteinExistence type="inferred from homology"/>
<protein>
    <recommendedName>
        <fullName evidence="3 9">Flagellar biosynthetic protein FliR</fullName>
    </recommendedName>
</protein>
<sequence length="255" mass="27048">MTINVSFLPVAATVFLLMFARMGTLVMLMPGFGERNVPVRVRLTIALLLTLVMFPLHRNAYQVDMSSFAPLLVLLFGEFAVGFVMGLAARIALTVAQTAGTVIAAQLGLGFVTTVDPTQDQQGALLGSFLSLLGVTLVFATDLHHVAIAALANSYNAFAPGLIPSTSDALQLSVKIVSDAFRIGVQLSAPYLLFGMVFNVGLGLLARLMPQMQVYFLAMPLSIFAGFVILLALLGAMMGVYLDFIGGVLGMLAGR</sequence>
<evidence type="ECO:0000256" key="5">
    <source>
        <dbReference type="ARBA" id="ARBA00022692"/>
    </source>
</evidence>
<organism evidence="12 13">
    <name type="scientific">Blastochloris viridis</name>
    <name type="common">Rhodopseudomonas viridis</name>
    <dbReference type="NCBI Taxonomy" id="1079"/>
    <lineage>
        <taxon>Bacteria</taxon>
        <taxon>Pseudomonadati</taxon>
        <taxon>Pseudomonadota</taxon>
        <taxon>Alphaproteobacteria</taxon>
        <taxon>Hyphomicrobiales</taxon>
        <taxon>Blastochloridaceae</taxon>
        <taxon>Blastochloris</taxon>
    </lineage>
</organism>
<keyword evidence="12" id="KW-0969">Cilium</keyword>
<feature type="transmembrane region" description="Helical" evidence="10">
    <location>
        <begin position="124"/>
        <end position="152"/>
    </location>
</feature>
<evidence type="ECO:0000256" key="9">
    <source>
        <dbReference type="NCBIfam" id="TIGR01400"/>
    </source>
</evidence>
<dbReference type="OrthoDB" id="9779817at2"/>
<reference evidence="13" key="3">
    <citation type="journal article" date="2016" name="Genome Announc.">
        <title>Revised genome sequence of the purple photosynthetic bacterium Blastochloris viridis.</title>
        <authorList>
            <person name="Liu L.N."/>
            <person name="Faulkner M."/>
            <person name="Liu X."/>
            <person name="Huang F."/>
            <person name="Darby A.C."/>
            <person name="Hall N."/>
        </authorList>
    </citation>
    <scope>NUCLEOTIDE SEQUENCE [LARGE SCALE GENOMIC DNA]</scope>
    <source>
        <strain evidence="13">ATCC 19567 / DSM 133 / F</strain>
    </source>
</reference>
<gene>
    <name evidence="11" type="ORF">BV133_308</name>
    <name evidence="12" type="ORF">BVIRIDIS_04530</name>
</gene>
<keyword evidence="8 10" id="KW-0975">Bacterial flagellum</keyword>
<evidence type="ECO:0000256" key="1">
    <source>
        <dbReference type="ARBA" id="ARBA00002578"/>
    </source>
</evidence>
<keyword evidence="7 10" id="KW-0472">Membrane</keyword>
<evidence type="ECO:0000256" key="3">
    <source>
        <dbReference type="ARBA" id="ARBA00021717"/>
    </source>
</evidence>
<keyword evidence="4 10" id="KW-1003">Cell membrane</keyword>
<keyword evidence="5 10" id="KW-0812">Transmembrane</keyword>
<dbReference type="PANTHER" id="PTHR30065:SF8">
    <property type="entry name" value="FLAGELLAR BIOSYNTHETIC PROTEIN FLIR"/>
    <property type="match status" value="1"/>
</dbReference>
<dbReference type="PRINTS" id="PR00953">
    <property type="entry name" value="TYPE3IMRPROT"/>
</dbReference>
<dbReference type="PANTHER" id="PTHR30065">
    <property type="entry name" value="FLAGELLAR BIOSYNTHETIC PROTEIN FLIR"/>
    <property type="match status" value="1"/>
</dbReference>
<keyword evidence="13" id="KW-1185">Reference proteome</keyword>
<evidence type="ECO:0000256" key="7">
    <source>
        <dbReference type="ARBA" id="ARBA00023136"/>
    </source>
</evidence>
<comment type="subcellular location">
    <subcellularLocation>
        <location evidence="10">Cell membrane</location>
        <topology evidence="10">Multi-pass membrane protein</topology>
    </subcellularLocation>
    <subcellularLocation>
        <location evidence="10">Bacterial flagellum basal body</location>
    </subcellularLocation>
</comment>
<comment type="function">
    <text evidence="1 10">Role in flagellar biosynthesis.</text>
</comment>
<evidence type="ECO:0000313" key="11">
    <source>
        <dbReference type="EMBL" id="BAR97901.1"/>
    </source>
</evidence>
<evidence type="ECO:0000256" key="2">
    <source>
        <dbReference type="ARBA" id="ARBA00009772"/>
    </source>
</evidence>
<feature type="transmembrane region" description="Helical" evidence="10">
    <location>
        <begin position="221"/>
        <end position="242"/>
    </location>
</feature>
<dbReference type="GO" id="GO:0044780">
    <property type="term" value="P:bacterial-type flagellum assembly"/>
    <property type="evidence" value="ECO:0007669"/>
    <property type="project" value="UniProtKB-UniRule"/>
</dbReference>
<dbReference type="RefSeq" id="WP_055036694.1">
    <property type="nucleotide sequence ID" value="NZ_AP014854.2"/>
</dbReference>
<name>A0A0H5BCA5_BLAVI</name>
<evidence type="ECO:0000313" key="13">
    <source>
        <dbReference type="Proteomes" id="UP000065734"/>
    </source>
</evidence>
<keyword evidence="12" id="KW-0282">Flagellum</keyword>
<dbReference type="EMBL" id="AP014854">
    <property type="protein sequence ID" value="BAR97901.1"/>
    <property type="molecule type" value="Genomic_DNA"/>
</dbReference>
<evidence type="ECO:0000256" key="10">
    <source>
        <dbReference type="RuleBase" id="RU362071"/>
    </source>
</evidence>
<keyword evidence="12" id="KW-0966">Cell projection</keyword>
<dbReference type="InterPro" id="IPR006303">
    <property type="entry name" value="FliR"/>
</dbReference>
<evidence type="ECO:0000313" key="12">
    <source>
        <dbReference type="EMBL" id="CUU41462.1"/>
    </source>
</evidence>
<feature type="transmembrane region" description="Helical" evidence="10">
    <location>
        <begin position="39"/>
        <end position="56"/>
    </location>
</feature>
<dbReference type="GO" id="GO:0006605">
    <property type="term" value="P:protein targeting"/>
    <property type="evidence" value="ECO:0007669"/>
    <property type="project" value="UniProtKB-UniRule"/>
</dbReference>
<feature type="transmembrane region" description="Helical" evidence="10">
    <location>
        <begin position="95"/>
        <end position="112"/>
    </location>
</feature>
<evidence type="ECO:0000256" key="4">
    <source>
        <dbReference type="ARBA" id="ARBA00022475"/>
    </source>
</evidence>
<feature type="transmembrane region" description="Helical" evidence="10">
    <location>
        <begin position="7"/>
        <end position="33"/>
    </location>
</feature>
<reference evidence="12" key="2">
    <citation type="submission" date="2015-11" db="EMBL/GenBank/DDBJ databases">
        <authorList>
            <person name="Zhang Y."/>
            <person name="Guo Z."/>
        </authorList>
    </citation>
    <scope>NUCLEOTIDE SEQUENCE</scope>
    <source>
        <strain evidence="12">1</strain>
    </source>
</reference>
<feature type="transmembrane region" description="Helical" evidence="10">
    <location>
        <begin position="191"/>
        <end position="209"/>
    </location>
</feature>
<dbReference type="GO" id="GO:0009425">
    <property type="term" value="C:bacterial-type flagellum basal body"/>
    <property type="evidence" value="ECO:0007669"/>
    <property type="project" value="UniProtKB-SubCell"/>
</dbReference>
<evidence type="ECO:0000256" key="6">
    <source>
        <dbReference type="ARBA" id="ARBA00022989"/>
    </source>
</evidence>
<dbReference type="STRING" id="1079.BVIR_1010"/>
<dbReference type="PATRIC" id="fig|1079.6.peg.1046"/>
<dbReference type="AlphaFoldDB" id="A0A0H5BCA5"/>
<dbReference type="Pfam" id="PF01311">
    <property type="entry name" value="Bac_export_1"/>
    <property type="match status" value="1"/>
</dbReference>
<evidence type="ECO:0000256" key="8">
    <source>
        <dbReference type="ARBA" id="ARBA00023143"/>
    </source>
</evidence>
<accession>A0A0H5BCA5</accession>
<dbReference type="NCBIfam" id="TIGR01400">
    <property type="entry name" value="fliR"/>
    <property type="match status" value="1"/>
</dbReference>
<dbReference type="Proteomes" id="UP000065734">
    <property type="component" value="Chromosome I"/>
</dbReference>
<dbReference type="EMBL" id="LN907867">
    <property type="protein sequence ID" value="CUU41462.1"/>
    <property type="molecule type" value="Genomic_DNA"/>
</dbReference>
<dbReference type="InterPro" id="IPR002010">
    <property type="entry name" value="T3SS_IM_R"/>
</dbReference>
<reference evidence="11" key="1">
    <citation type="journal article" date="2015" name="Genome Announc.">
        <title>Complete Genome Sequence of the Bacteriochlorophyll b-Producing Photosynthetic Bacterium Blastochloris viridis.</title>
        <authorList>
            <person name="Tsukatani Y."/>
            <person name="Hirose Y."/>
            <person name="Harada J."/>
            <person name="Misawa N."/>
            <person name="Mori K."/>
            <person name="Inoue K."/>
            <person name="Tamiaki H."/>
        </authorList>
    </citation>
    <scope>NUCLEOTIDE SEQUENCE [LARGE SCALE GENOMIC DNA]</scope>
    <source>
        <strain evidence="11">DSM 133</strain>
    </source>
</reference>
<keyword evidence="6 10" id="KW-1133">Transmembrane helix</keyword>
<dbReference type="GO" id="GO:0005886">
    <property type="term" value="C:plasma membrane"/>
    <property type="evidence" value="ECO:0007669"/>
    <property type="project" value="UniProtKB-SubCell"/>
</dbReference>
<feature type="transmembrane region" description="Helical" evidence="10">
    <location>
        <begin position="68"/>
        <end position="89"/>
    </location>
</feature>